<dbReference type="AlphaFoldDB" id="A0A644WPA1"/>
<evidence type="ECO:0000313" key="2">
    <source>
        <dbReference type="EMBL" id="MPM05582.1"/>
    </source>
</evidence>
<reference evidence="2" key="1">
    <citation type="submission" date="2019-08" db="EMBL/GenBank/DDBJ databases">
        <authorList>
            <person name="Kucharzyk K."/>
            <person name="Murdoch R.W."/>
            <person name="Higgins S."/>
            <person name="Loffler F."/>
        </authorList>
    </citation>
    <scope>NUCLEOTIDE SEQUENCE</scope>
</reference>
<sequence>MIVAISNRKSALLPESTKAKEQSIRRAEQSTDRRTKKDSFPSTGNKSRIAINMPTEMAATVLCRL</sequence>
<organism evidence="2">
    <name type="scientific">bioreactor metagenome</name>
    <dbReference type="NCBI Taxonomy" id="1076179"/>
    <lineage>
        <taxon>unclassified sequences</taxon>
        <taxon>metagenomes</taxon>
        <taxon>ecological metagenomes</taxon>
    </lineage>
</organism>
<feature type="compositionally biased region" description="Basic and acidic residues" evidence="1">
    <location>
        <begin position="17"/>
        <end position="39"/>
    </location>
</feature>
<feature type="region of interest" description="Disordered" evidence="1">
    <location>
        <begin position="1"/>
        <end position="49"/>
    </location>
</feature>
<protein>
    <submittedName>
        <fullName evidence="2">Uncharacterized protein</fullName>
    </submittedName>
</protein>
<comment type="caution">
    <text evidence="2">The sequence shown here is derived from an EMBL/GenBank/DDBJ whole genome shotgun (WGS) entry which is preliminary data.</text>
</comment>
<name>A0A644WPA1_9ZZZZ</name>
<evidence type="ECO:0000256" key="1">
    <source>
        <dbReference type="SAM" id="MobiDB-lite"/>
    </source>
</evidence>
<accession>A0A644WPA1</accession>
<proteinExistence type="predicted"/>
<gene>
    <name evidence="2" type="ORF">SDC9_51872</name>
</gene>
<dbReference type="EMBL" id="VSSQ01001146">
    <property type="protein sequence ID" value="MPM05582.1"/>
    <property type="molecule type" value="Genomic_DNA"/>
</dbReference>